<evidence type="ECO:0000256" key="1">
    <source>
        <dbReference type="SAM" id="MobiDB-lite"/>
    </source>
</evidence>
<dbReference type="InterPro" id="IPR029063">
    <property type="entry name" value="SAM-dependent_MTases_sf"/>
</dbReference>
<evidence type="ECO:0000259" key="2">
    <source>
        <dbReference type="Pfam" id="PF13649"/>
    </source>
</evidence>
<accession>A0AAV1IDE0</accession>
<name>A0AAV1IDE0_9CHLO</name>
<dbReference type="EMBL" id="CAUYUE010000012">
    <property type="protein sequence ID" value="CAK0785328.1"/>
    <property type="molecule type" value="Genomic_DNA"/>
</dbReference>
<dbReference type="Pfam" id="PF13649">
    <property type="entry name" value="Methyltransf_25"/>
    <property type="match status" value="1"/>
</dbReference>
<dbReference type="PANTHER" id="PTHR42912">
    <property type="entry name" value="METHYLTRANSFERASE"/>
    <property type="match status" value="1"/>
</dbReference>
<dbReference type="InterPro" id="IPR041698">
    <property type="entry name" value="Methyltransf_25"/>
</dbReference>
<feature type="compositionally biased region" description="Polar residues" evidence="1">
    <location>
        <begin position="8"/>
        <end position="18"/>
    </location>
</feature>
<dbReference type="InterPro" id="IPR050508">
    <property type="entry name" value="Methyltransf_Superfamily"/>
</dbReference>
<dbReference type="GO" id="GO:0008757">
    <property type="term" value="F:S-adenosylmethionine-dependent methyltransferase activity"/>
    <property type="evidence" value="ECO:0007669"/>
    <property type="project" value="InterPro"/>
</dbReference>
<organism evidence="3 4">
    <name type="scientific">Coccomyxa viridis</name>
    <dbReference type="NCBI Taxonomy" id="1274662"/>
    <lineage>
        <taxon>Eukaryota</taxon>
        <taxon>Viridiplantae</taxon>
        <taxon>Chlorophyta</taxon>
        <taxon>core chlorophytes</taxon>
        <taxon>Trebouxiophyceae</taxon>
        <taxon>Trebouxiophyceae incertae sedis</taxon>
        <taxon>Coccomyxaceae</taxon>
        <taxon>Coccomyxa</taxon>
    </lineage>
</organism>
<dbReference type="CDD" id="cd02440">
    <property type="entry name" value="AdoMet_MTases"/>
    <property type="match status" value="1"/>
</dbReference>
<feature type="region of interest" description="Disordered" evidence="1">
    <location>
        <begin position="1"/>
        <end position="28"/>
    </location>
</feature>
<keyword evidence="4" id="KW-1185">Reference proteome</keyword>
<gene>
    <name evidence="3" type="ORF">CVIRNUC_008535</name>
</gene>
<dbReference type="PANTHER" id="PTHR42912:SF68">
    <property type="entry name" value="METHYLTRANSFERASE TYPE 11 DOMAIN-CONTAINING PROTEIN"/>
    <property type="match status" value="1"/>
</dbReference>
<dbReference type="Gene3D" id="3.40.50.150">
    <property type="entry name" value="Vaccinia Virus protein VP39"/>
    <property type="match status" value="1"/>
</dbReference>
<dbReference type="AlphaFoldDB" id="A0AAV1IDE0"/>
<dbReference type="SUPFAM" id="SSF53335">
    <property type="entry name" value="S-adenosyl-L-methionine-dependent methyltransferases"/>
    <property type="match status" value="1"/>
</dbReference>
<proteinExistence type="predicted"/>
<feature type="domain" description="Methyltransferase" evidence="2">
    <location>
        <begin position="216"/>
        <end position="319"/>
    </location>
</feature>
<evidence type="ECO:0000313" key="3">
    <source>
        <dbReference type="EMBL" id="CAK0785328.1"/>
    </source>
</evidence>
<evidence type="ECO:0000313" key="4">
    <source>
        <dbReference type="Proteomes" id="UP001314263"/>
    </source>
</evidence>
<comment type="caution">
    <text evidence="3">The sequence shown here is derived from an EMBL/GenBank/DDBJ whole genome shotgun (WGS) entry which is preliminary data.</text>
</comment>
<reference evidence="3 4" key="1">
    <citation type="submission" date="2023-10" db="EMBL/GenBank/DDBJ databases">
        <authorList>
            <person name="Maclean D."/>
            <person name="Macfadyen A."/>
        </authorList>
    </citation>
    <scope>NUCLEOTIDE SEQUENCE [LARGE SCALE GENOMIC DNA]</scope>
</reference>
<dbReference type="Proteomes" id="UP001314263">
    <property type="component" value="Unassembled WGS sequence"/>
</dbReference>
<sequence length="391" mass="43268">MQAACDSRCTSGTSAQHSSRMKPVSSIQHEGSLMSAKMAFTTGELRYQQQRRHHQACSSIKCEAVANTSASAKRGNEVLFAAVEVLFKIPPLFNMAVKQARSKIAKRGQLIGLDFDREVESLRSAADWEAELEAVRDPSLQLPAYYTQPFHAYSEGNLCWDAALQVDAAAKSVHAQVMDPEGKVLREDGDLQLRRSYSVNMQRLMQQAEARPVQDVVDMGCATGLSTLELRHSFPEASITALDLSPHFLAVARHLQQQREDRNPSRPEKIRFQHAAAERTGLADSSADLVSICLVMHELPQQASRAIAQEAFRILRPGGTFAIMEMNPASDGFQRVFRNPFAYAAFKSTEPWLIEYMSLDLPGTLHAAGFGSVLQAESTPRHLTIVATKNR</sequence>
<protein>
    <recommendedName>
        <fullName evidence="2">Methyltransferase domain-containing protein</fullName>
    </recommendedName>
</protein>